<dbReference type="GO" id="GO:0016987">
    <property type="term" value="F:sigma factor activity"/>
    <property type="evidence" value="ECO:0007669"/>
    <property type="project" value="UniProtKB-KW"/>
</dbReference>
<proteinExistence type="inferred from homology"/>
<feature type="domain" description="RNA polymerase sigma-70 region 2" evidence="5">
    <location>
        <begin position="24"/>
        <end position="65"/>
    </location>
</feature>
<dbReference type="SUPFAM" id="SSF88946">
    <property type="entry name" value="Sigma2 domain of RNA polymerase sigma factors"/>
    <property type="match status" value="1"/>
</dbReference>
<dbReference type="GO" id="GO:0006352">
    <property type="term" value="P:DNA-templated transcription initiation"/>
    <property type="evidence" value="ECO:0007669"/>
    <property type="project" value="InterPro"/>
</dbReference>
<reference evidence="7" key="1">
    <citation type="submission" date="2022-02" db="EMBL/GenBank/DDBJ databases">
        <title>Vibrio sp. nov., a new bacterium isolated from Bohai sea, China.</title>
        <authorList>
            <person name="Yuan Y."/>
        </authorList>
    </citation>
    <scope>NUCLEOTIDE SEQUENCE</scope>
    <source>
        <strain evidence="7">DBSS07</strain>
    </source>
</reference>
<name>A0A9X3CG67_9VIBR</name>
<evidence type="ECO:0000256" key="3">
    <source>
        <dbReference type="ARBA" id="ARBA00023082"/>
    </source>
</evidence>
<organism evidence="7 8">
    <name type="scientific">Vibrio paucivorans</name>
    <dbReference type="NCBI Taxonomy" id="2829489"/>
    <lineage>
        <taxon>Bacteria</taxon>
        <taxon>Pseudomonadati</taxon>
        <taxon>Pseudomonadota</taxon>
        <taxon>Gammaproteobacteria</taxon>
        <taxon>Vibrionales</taxon>
        <taxon>Vibrionaceae</taxon>
        <taxon>Vibrio</taxon>
    </lineage>
</organism>
<accession>A0A9X3CG67</accession>
<comment type="caution">
    <text evidence="7">The sequence shown here is derived from an EMBL/GenBank/DDBJ whole genome shotgun (WGS) entry which is preliminary data.</text>
</comment>
<dbReference type="InterPro" id="IPR013324">
    <property type="entry name" value="RNA_pol_sigma_r3/r4-like"/>
</dbReference>
<dbReference type="SUPFAM" id="SSF88659">
    <property type="entry name" value="Sigma3 and sigma4 domains of RNA polymerase sigma factors"/>
    <property type="match status" value="1"/>
</dbReference>
<dbReference type="InterPro" id="IPR013249">
    <property type="entry name" value="RNA_pol_sigma70_r4_t2"/>
</dbReference>
<evidence type="ECO:0008006" key="9">
    <source>
        <dbReference type="Google" id="ProtNLM"/>
    </source>
</evidence>
<dbReference type="Gene3D" id="1.10.1740.10">
    <property type="match status" value="1"/>
</dbReference>
<dbReference type="Gene3D" id="1.10.10.10">
    <property type="entry name" value="Winged helix-like DNA-binding domain superfamily/Winged helix DNA-binding domain"/>
    <property type="match status" value="1"/>
</dbReference>
<dbReference type="Pfam" id="PF08281">
    <property type="entry name" value="Sigma70_r4_2"/>
    <property type="match status" value="1"/>
</dbReference>
<feature type="domain" description="RNA polymerase sigma factor 70 region 4 type 2" evidence="6">
    <location>
        <begin position="114"/>
        <end position="164"/>
    </location>
</feature>
<keyword evidence="4" id="KW-0804">Transcription</keyword>
<keyword evidence="2" id="KW-0805">Transcription regulation</keyword>
<protein>
    <recommendedName>
        <fullName evidence="9">RNA polymerase sigma factor</fullName>
    </recommendedName>
</protein>
<dbReference type="InterPro" id="IPR013325">
    <property type="entry name" value="RNA_pol_sigma_r2"/>
</dbReference>
<evidence type="ECO:0000259" key="6">
    <source>
        <dbReference type="Pfam" id="PF08281"/>
    </source>
</evidence>
<dbReference type="InterPro" id="IPR007627">
    <property type="entry name" value="RNA_pol_sigma70_r2"/>
</dbReference>
<dbReference type="Proteomes" id="UP001155586">
    <property type="component" value="Unassembled WGS sequence"/>
</dbReference>
<comment type="similarity">
    <text evidence="1">Belongs to the sigma-70 factor family. ECF subfamily.</text>
</comment>
<sequence length="180" mass="20982">MTQSLLTRFQQQWPIGKKKRYQSLVNRYSAELYQYAFWLTLNQQDAQDMVQETYVRCWHQIGSFQNPCAKKQKHSLFALLRHQSFYHFETRCSATSTPEFALGCNPQDANLMGIQSSVAQLPLVYREPLVLQSMQKFSTKEISVLLNMSESSVNNRILEAKQRLITQGEKGHEHPETQCF</sequence>
<dbReference type="EMBL" id="JAKRRX010000103">
    <property type="protein sequence ID" value="MCW8335269.1"/>
    <property type="molecule type" value="Genomic_DNA"/>
</dbReference>
<gene>
    <name evidence="7" type="ORF">MD483_15725</name>
</gene>
<evidence type="ECO:0000313" key="7">
    <source>
        <dbReference type="EMBL" id="MCW8335269.1"/>
    </source>
</evidence>
<dbReference type="AlphaFoldDB" id="A0A9X3CG67"/>
<evidence type="ECO:0000256" key="1">
    <source>
        <dbReference type="ARBA" id="ARBA00010641"/>
    </source>
</evidence>
<dbReference type="PANTHER" id="PTHR43133">
    <property type="entry name" value="RNA POLYMERASE ECF-TYPE SIGMA FACTO"/>
    <property type="match status" value="1"/>
</dbReference>
<keyword evidence="3" id="KW-0731">Sigma factor</keyword>
<evidence type="ECO:0000259" key="5">
    <source>
        <dbReference type="Pfam" id="PF04542"/>
    </source>
</evidence>
<keyword evidence="8" id="KW-1185">Reference proteome</keyword>
<dbReference type="Pfam" id="PF04542">
    <property type="entry name" value="Sigma70_r2"/>
    <property type="match status" value="1"/>
</dbReference>
<evidence type="ECO:0000256" key="4">
    <source>
        <dbReference type="ARBA" id="ARBA00023163"/>
    </source>
</evidence>
<dbReference type="InterPro" id="IPR039425">
    <property type="entry name" value="RNA_pol_sigma-70-like"/>
</dbReference>
<dbReference type="InterPro" id="IPR036388">
    <property type="entry name" value="WH-like_DNA-bd_sf"/>
</dbReference>
<evidence type="ECO:0000313" key="8">
    <source>
        <dbReference type="Proteomes" id="UP001155586"/>
    </source>
</evidence>
<dbReference type="RefSeq" id="WP_265688474.1">
    <property type="nucleotide sequence ID" value="NZ_JAKRRX010000103.1"/>
</dbReference>
<dbReference type="GO" id="GO:0003677">
    <property type="term" value="F:DNA binding"/>
    <property type="evidence" value="ECO:0007669"/>
    <property type="project" value="InterPro"/>
</dbReference>
<dbReference type="PANTHER" id="PTHR43133:SF51">
    <property type="entry name" value="RNA POLYMERASE SIGMA FACTOR"/>
    <property type="match status" value="1"/>
</dbReference>
<evidence type="ECO:0000256" key="2">
    <source>
        <dbReference type="ARBA" id="ARBA00023015"/>
    </source>
</evidence>